<protein>
    <recommendedName>
        <fullName evidence="2">histidine kinase</fullName>
        <ecNumber evidence="2">2.7.13.3</ecNumber>
    </recommendedName>
</protein>
<dbReference type="Gene3D" id="1.10.287.130">
    <property type="match status" value="1"/>
</dbReference>
<dbReference type="CDD" id="cd00082">
    <property type="entry name" value="HisKA"/>
    <property type="match status" value="1"/>
</dbReference>
<feature type="domain" description="Histidine kinase" evidence="6">
    <location>
        <begin position="134"/>
        <end position="251"/>
    </location>
</feature>
<keyword evidence="3" id="KW-0808">Transferase</keyword>
<reference evidence="7 8" key="1">
    <citation type="submission" date="2019-03" db="EMBL/GenBank/DDBJ databases">
        <title>Metabolic reconstructions from genomes of highly enriched 'Candidatus Accumulibacter' and 'Candidatus Competibacter' bioreactor populations.</title>
        <authorList>
            <person name="Annavajhala M.K."/>
            <person name="Welles L."/>
            <person name="Abbas B."/>
            <person name="Sorokin D."/>
            <person name="Park H."/>
            <person name="Van Loosdrecht M."/>
            <person name="Chandran K."/>
        </authorList>
    </citation>
    <scope>NUCLEOTIDE SEQUENCE [LARGE SCALE GENOMIC DNA]</scope>
    <source>
        <strain evidence="7 8">SBR_G</strain>
    </source>
</reference>
<evidence type="ECO:0000256" key="5">
    <source>
        <dbReference type="ARBA" id="ARBA00023012"/>
    </source>
</evidence>
<dbReference type="InterPro" id="IPR036890">
    <property type="entry name" value="HATPase_C_sf"/>
</dbReference>
<dbReference type="SMART" id="SM00388">
    <property type="entry name" value="HisKA"/>
    <property type="match status" value="1"/>
</dbReference>
<organism evidence="7 8">
    <name type="scientific">Candidatus Competibacter phosphatis</name>
    <dbReference type="NCBI Taxonomy" id="221280"/>
    <lineage>
        <taxon>Bacteria</taxon>
        <taxon>Pseudomonadati</taxon>
        <taxon>Pseudomonadota</taxon>
        <taxon>Gammaproteobacteria</taxon>
        <taxon>Candidatus Competibacteraceae</taxon>
        <taxon>Candidatus Competibacter</taxon>
    </lineage>
</organism>
<dbReference type="InterPro" id="IPR003661">
    <property type="entry name" value="HisK_dim/P_dom"/>
</dbReference>
<dbReference type="Gene3D" id="3.30.565.10">
    <property type="entry name" value="Histidine kinase-like ATPase, C-terminal domain"/>
    <property type="match status" value="1"/>
</dbReference>
<evidence type="ECO:0000256" key="2">
    <source>
        <dbReference type="ARBA" id="ARBA00012438"/>
    </source>
</evidence>
<keyword evidence="5" id="KW-0902">Two-component regulatory system</keyword>
<evidence type="ECO:0000256" key="4">
    <source>
        <dbReference type="ARBA" id="ARBA00022777"/>
    </source>
</evidence>
<dbReference type="EMBL" id="SPMZ01000026">
    <property type="protein sequence ID" value="NMQ19412.1"/>
    <property type="molecule type" value="Genomic_DNA"/>
</dbReference>
<evidence type="ECO:0000259" key="6">
    <source>
        <dbReference type="PROSITE" id="PS50109"/>
    </source>
</evidence>
<name>A0ABX1TL41_9GAMM</name>
<evidence type="ECO:0000256" key="3">
    <source>
        <dbReference type="ARBA" id="ARBA00022679"/>
    </source>
</evidence>
<dbReference type="Proteomes" id="UP000760480">
    <property type="component" value="Unassembled WGS sequence"/>
</dbReference>
<keyword evidence="4" id="KW-0418">Kinase</keyword>
<evidence type="ECO:0000256" key="1">
    <source>
        <dbReference type="ARBA" id="ARBA00000085"/>
    </source>
</evidence>
<dbReference type="SUPFAM" id="SSF55874">
    <property type="entry name" value="ATPase domain of HSP90 chaperone/DNA topoisomerase II/histidine kinase"/>
    <property type="match status" value="1"/>
</dbReference>
<dbReference type="PANTHER" id="PTHR43711">
    <property type="entry name" value="TWO-COMPONENT HISTIDINE KINASE"/>
    <property type="match status" value="1"/>
</dbReference>
<gene>
    <name evidence="7" type="ORF">E4P82_09525</name>
</gene>
<dbReference type="Pfam" id="PF00512">
    <property type="entry name" value="HisKA"/>
    <property type="match status" value="1"/>
</dbReference>
<evidence type="ECO:0000313" key="8">
    <source>
        <dbReference type="Proteomes" id="UP000760480"/>
    </source>
</evidence>
<dbReference type="SUPFAM" id="SSF47384">
    <property type="entry name" value="Homodimeric domain of signal transducing histidine kinase"/>
    <property type="match status" value="1"/>
</dbReference>
<evidence type="ECO:0000313" key="7">
    <source>
        <dbReference type="EMBL" id="NMQ19412.1"/>
    </source>
</evidence>
<dbReference type="InterPro" id="IPR036097">
    <property type="entry name" value="HisK_dim/P_sf"/>
</dbReference>
<dbReference type="InterPro" id="IPR005467">
    <property type="entry name" value="His_kinase_dom"/>
</dbReference>
<sequence length="251" mass="28807">MVAVPLREIQEPGKNSTHSSKCNNQLNIFGRPYFELNSCFKKYRALLKILTSYAKQLPNQDFTDNAIEYGKLIKELPMKYTDEVGRLAESFIFMETALIKNIRNAIESNAAKERLEKRSGGRSKSSKKASFLANMSHELRTPLNHIIGFTELIVDRSFGELNELQDEYLNDVLTSSRHLLSLINDILDLSKVEAGKLELHISEIDPSSVLERSLLMIKEKVLRHRIQLTTQIDNIPNLIYADERKLKQIFL</sequence>
<comment type="catalytic activity">
    <reaction evidence="1">
        <text>ATP + protein L-histidine = ADP + protein N-phospho-L-histidine.</text>
        <dbReference type="EC" id="2.7.13.3"/>
    </reaction>
</comment>
<comment type="caution">
    <text evidence="7">The sequence shown here is derived from an EMBL/GenBank/DDBJ whole genome shotgun (WGS) entry which is preliminary data.</text>
</comment>
<dbReference type="InterPro" id="IPR050736">
    <property type="entry name" value="Sensor_HK_Regulatory"/>
</dbReference>
<dbReference type="EC" id="2.7.13.3" evidence="2"/>
<keyword evidence="8" id="KW-1185">Reference proteome</keyword>
<dbReference type="RefSeq" id="WP_169248667.1">
    <property type="nucleotide sequence ID" value="NZ_SPMZ01000026.1"/>
</dbReference>
<accession>A0ABX1TL41</accession>
<dbReference type="PROSITE" id="PS50109">
    <property type="entry name" value="HIS_KIN"/>
    <property type="match status" value="1"/>
</dbReference>
<dbReference type="PANTHER" id="PTHR43711:SF31">
    <property type="entry name" value="HISTIDINE KINASE"/>
    <property type="match status" value="1"/>
</dbReference>
<proteinExistence type="predicted"/>